<evidence type="ECO:0000256" key="6">
    <source>
        <dbReference type="ARBA" id="ARBA00022777"/>
    </source>
</evidence>
<reference evidence="14" key="1">
    <citation type="submission" date="2023-07" db="EMBL/GenBank/DDBJ databases">
        <title>Chromosome-level Genome Assembly of Striped Snakehead (Channa striata).</title>
        <authorList>
            <person name="Liu H."/>
        </authorList>
    </citation>
    <scope>NUCLEOTIDE SEQUENCE</scope>
    <source>
        <strain evidence="14">Gz</strain>
        <tissue evidence="14">Muscle</tissue>
    </source>
</reference>
<feature type="binding site" evidence="10">
    <location>
        <position position="174"/>
    </location>
    <ligand>
        <name>ATP</name>
        <dbReference type="ChEBI" id="CHEBI:30616"/>
    </ligand>
</feature>
<evidence type="ECO:0000256" key="2">
    <source>
        <dbReference type="ARBA" id="ARBA00012513"/>
    </source>
</evidence>
<keyword evidence="3 11" id="KW-0723">Serine/threonine-protein kinase</keyword>
<dbReference type="GO" id="GO:0005737">
    <property type="term" value="C:cytoplasm"/>
    <property type="evidence" value="ECO:0007669"/>
    <property type="project" value="TreeGrafter"/>
</dbReference>
<comment type="catalytic activity">
    <reaction evidence="9">
        <text>L-seryl-[protein] + ATP = O-phospho-L-seryl-[protein] + ADP + H(+)</text>
        <dbReference type="Rhea" id="RHEA:17989"/>
        <dbReference type="Rhea" id="RHEA-COMP:9863"/>
        <dbReference type="Rhea" id="RHEA-COMP:11604"/>
        <dbReference type="ChEBI" id="CHEBI:15378"/>
        <dbReference type="ChEBI" id="CHEBI:29999"/>
        <dbReference type="ChEBI" id="CHEBI:30616"/>
        <dbReference type="ChEBI" id="CHEBI:83421"/>
        <dbReference type="ChEBI" id="CHEBI:456216"/>
        <dbReference type="EC" id="2.7.11.1"/>
    </reaction>
</comment>
<dbReference type="EMBL" id="JAUPFM010000002">
    <property type="protein sequence ID" value="KAK2859553.1"/>
    <property type="molecule type" value="Genomic_DNA"/>
</dbReference>
<dbReference type="PROSITE" id="PS50011">
    <property type="entry name" value="PROTEIN_KINASE_DOM"/>
    <property type="match status" value="1"/>
</dbReference>
<comment type="similarity">
    <text evidence="1">Belongs to the protein kinase superfamily. CAMK Ser/Thr protein kinase family. PIM subfamily.</text>
</comment>
<evidence type="ECO:0000313" key="15">
    <source>
        <dbReference type="Proteomes" id="UP001187415"/>
    </source>
</evidence>
<keyword evidence="7 10" id="KW-0067">ATP-binding</keyword>
<dbReference type="GO" id="GO:0007346">
    <property type="term" value="P:regulation of mitotic cell cycle"/>
    <property type="evidence" value="ECO:0007669"/>
    <property type="project" value="TreeGrafter"/>
</dbReference>
<evidence type="ECO:0000313" key="14">
    <source>
        <dbReference type="EMBL" id="KAK2859553.1"/>
    </source>
</evidence>
<sequence>MRVRTTKSKASTQTGAASKKFRDKFTYTSESVERAGDQRHGHNTVTDEPSEPPVVTVRVRATKSKVSKAAGAATHTSEFLERAGENVVKKASAEQLPATQTPETTTTERGCDVSPSSSCPCASRRSNESLSFNGKTSRADIRAKYLQLRKLGEGGFGSVYAGIRKVDNLPVAIKHIPQANVERQSAVLNGVRYMVPTEVLLLLKVAGPETMGRTAVVSLLDWYDLEQEVLLIMERPVPAVDLLKYLDNNNGPLKEYTAKIIMKQLVEAAIQIQSKGVFHRDIKVENVLIQTTSDGLQVRIIDFGCGCMSRMRPFHTFAGTSAYAPPEFYMYGKYKSGPTTVWQLGALLYEITDGYRQFKTTKFLRKWVKFNKKLSIAPVFPPREVCVRVRCHQRRARRGRSRQVDVDGEDAALLTGINQLSAGTV</sequence>
<dbReference type="GO" id="GO:0004674">
    <property type="term" value="F:protein serine/threonine kinase activity"/>
    <property type="evidence" value="ECO:0007669"/>
    <property type="project" value="UniProtKB-KW"/>
</dbReference>
<evidence type="ECO:0000256" key="10">
    <source>
        <dbReference type="PROSITE-ProRule" id="PRU10141"/>
    </source>
</evidence>
<gene>
    <name evidence="14" type="ORF">Q5P01_004173</name>
</gene>
<dbReference type="PANTHER" id="PTHR22984:SF11">
    <property type="entry name" value="AURORA KINASE-RELATED"/>
    <property type="match status" value="1"/>
</dbReference>
<evidence type="ECO:0000256" key="3">
    <source>
        <dbReference type="ARBA" id="ARBA00022527"/>
    </source>
</evidence>
<evidence type="ECO:0000259" key="13">
    <source>
        <dbReference type="PROSITE" id="PS50011"/>
    </source>
</evidence>
<dbReference type="InterPro" id="IPR017441">
    <property type="entry name" value="Protein_kinase_ATP_BS"/>
</dbReference>
<dbReference type="AlphaFoldDB" id="A0AA88NM97"/>
<organism evidence="14 15">
    <name type="scientific">Channa striata</name>
    <name type="common">Snakehead murrel</name>
    <name type="synonym">Ophicephalus striatus</name>
    <dbReference type="NCBI Taxonomy" id="64152"/>
    <lineage>
        <taxon>Eukaryota</taxon>
        <taxon>Metazoa</taxon>
        <taxon>Chordata</taxon>
        <taxon>Craniata</taxon>
        <taxon>Vertebrata</taxon>
        <taxon>Euteleostomi</taxon>
        <taxon>Actinopterygii</taxon>
        <taxon>Neopterygii</taxon>
        <taxon>Teleostei</taxon>
        <taxon>Neoteleostei</taxon>
        <taxon>Acanthomorphata</taxon>
        <taxon>Anabantaria</taxon>
        <taxon>Anabantiformes</taxon>
        <taxon>Channoidei</taxon>
        <taxon>Channidae</taxon>
        <taxon>Channa</taxon>
    </lineage>
</organism>
<dbReference type="EC" id="2.7.11.1" evidence="2"/>
<feature type="domain" description="Protein kinase" evidence="13">
    <location>
        <begin position="145"/>
        <end position="425"/>
    </location>
</feature>
<dbReference type="PROSITE" id="PS00108">
    <property type="entry name" value="PROTEIN_KINASE_ST"/>
    <property type="match status" value="1"/>
</dbReference>
<protein>
    <recommendedName>
        <fullName evidence="2">non-specific serine/threonine protein kinase</fullName>
        <ecNumber evidence="2">2.7.11.1</ecNumber>
    </recommendedName>
</protein>
<dbReference type="InterPro" id="IPR051138">
    <property type="entry name" value="PIM_Ser/Thr_kinase"/>
</dbReference>
<keyword evidence="5 10" id="KW-0547">Nucleotide-binding</keyword>
<evidence type="ECO:0000256" key="5">
    <source>
        <dbReference type="ARBA" id="ARBA00022741"/>
    </source>
</evidence>
<feature type="region of interest" description="Disordered" evidence="12">
    <location>
        <begin position="1"/>
        <end position="55"/>
    </location>
</feature>
<dbReference type="SUPFAM" id="SSF56112">
    <property type="entry name" value="Protein kinase-like (PK-like)"/>
    <property type="match status" value="1"/>
</dbReference>
<evidence type="ECO:0000256" key="12">
    <source>
        <dbReference type="SAM" id="MobiDB-lite"/>
    </source>
</evidence>
<feature type="compositionally biased region" description="Low complexity" evidence="12">
    <location>
        <begin position="99"/>
        <end position="117"/>
    </location>
</feature>
<evidence type="ECO:0000256" key="8">
    <source>
        <dbReference type="ARBA" id="ARBA00047899"/>
    </source>
</evidence>
<dbReference type="Proteomes" id="UP001187415">
    <property type="component" value="Unassembled WGS sequence"/>
</dbReference>
<accession>A0AA88NM97</accession>
<dbReference type="PANTHER" id="PTHR22984">
    <property type="entry name" value="SERINE/THREONINE-PROTEIN KINASE PIM"/>
    <property type="match status" value="1"/>
</dbReference>
<feature type="compositionally biased region" description="Basic and acidic residues" evidence="12">
    <location>
        <begin position="31"/>
        <end position="40"/>
    </location>
</feature>
<keyword evidence="15" id="KW-1185">Reference proteome</keyword>
<dbReference type="GO" id="GO:0005524">
    <property type="term" value="F:ATP binding"/>
    <property type="evidence" value="ECO:0007669"/>
    <property type="project" value="UniProtKB-UniRule"/>
</dbReference>
<dbReference type="Pfam" id="PF00069">
    <property type="entry name" value="Pkinase"/>
    <property type="match status" value="1"/>
</dbReference>
<proteinExistence type="inferred from homology"/>
<dbReference type="PROSITE" id="PS00107">
    <property type="entry name" value="PROTEIN_KINASE_ATP"/>
    <property type="match status" value="1"/>
</dbReference>
<evidence type="ECO:0000256" key="1">
    <source>
        <dbReference type="ARBA" id="ARBA00005505"/>
    </source>
</evidence>
<dbReference type="SMART" id="SM00220">
    <property type="entry name" value="S_TKc"/>
    <property type="match status" value="1"/>
</dbReference>
<dbReference type="InterPro" id="IPR011009">
    <property type="entry name" value="Kinase-like_dom_sf"/>
</dbReference>
<keyword evidence="6" id="KW-0418">Kinase</keyword>
<feature type="region of interest" description="Disordered" evidence="12">
    <location>
        <begin position="90"/>
        <end position="117"/>
    </location>
</feature>
<dbReference type="FunFam" id="3.30.200.20:FF:000475">
    <property type="entry name" value="Serine/threonine-protein kinase"/>
    <property type="match status" value="1"/>
</dbReference>
<dbReference type="GO" id="GO:0043066">
    <property type="term" value="P:negative regulation of apoptotic process"/>
    <property type="evidence" value="ECO:0007669"/>
    <property type="project" value="TreeGrafter"/>
</dbReference>
<evidence type="ECO:0000256" key="11">
    <source>
        <dbReference type="RuleBase" id="RU000304"/>
    </source>
</evidence>
<name>A0AA88NM97_CHASR</name>
<evidence type="ECO:0000256" key="7">
    <source>
        <dbReference type="ARBA" id="ARBA00022840"/>
    </source>
</evidence>
<keyword evidence="4" id="KW-0808">Transferase</keyword>
<evidence type="ECO:0000256" key="4">
    <source>
        <dbReference type="ARBA" id="ARBA00022679"/>
    </source>
</evidence>
<dbReference type="InterPro" id="IPR008271">
    <property type="entry name" value="Ser/Thr_kinase_AS"/>
</dbReference>
<comment type="catalytic activity">
    <reaction evidence="8">
        <text>L-threonyl-[protein] + ATP = O-phospho-L-threonyl-[protein] + ADP + H(+)</text>
        <dbReference type="Rhea" id="RHEA:46608"/>
        <dbReference type="Rhea" id="RHEA-COMP:11060"/>
        <dbReference type="Rhea" id="RHEA-COMP:11605"/>
        <dbReference type="ChEBI" id="CHEBI:15378"/>
        <dbReference type="ChEBI" id="CHEBI:30013"/>
        <dbReference type="ChEBI" id="CHEBI:30616"/>
        <dbReference type="ChEBI" id="CHEBI:61977"/>
        <dbReference type="ChEBI" id="CHEBI:456216"/>
        <dbReference type="EC" id="2.7.11.1"/>
    </reaction>
</comment>
<dbReference type="Gene3D" id="3.30.200.20">
    <property type="entry name" value="Phosphorylase Kinase, domain 1"/>
    <property type="match status" value="1"/>
</dbReference>
<comment type="caution">
    <text evidence="14">The sequence shown here is derived from an EMBL/GenBank/DDBJ whole genome shotgun (WGS) entry which is preliminary data.</text>
</comment>
<dbReference type="Gene3D" id="1.10.510.10">
    <property type="entry name" value="Transferase(Phosphotransferase) domain 1"/>
    <property type="match status" value="1"/>
</dbReference>
<dbReference type="InterPro" id="IPR000719">
    <property type="entry name" value="Prot_kinase_dom"/>
</dbReference>
<evidence type="ECO:0000256" key="9">
    <source>
        <dbReference type="ARBA" id="ARBA00048679"/>
    </source>
</evidence>